<evidence type="ECO:0000256" key="3">
    <source>
        <dbReference type="ARBA" id="ARBA00022827"/>
    </source>
</evidence>
<dbReference type="InterPro" id="IPR036250">
    <property type="entry name" value="AcylCo_DH-like_C"/>
</dbReference>
<comment type="similarity">
    <text evidence="1">Belongs to the acyl-CoA dehydrogenase family.</text>
</comment>
<accession>A0A7D6HY17</accession>
<name>A0A7D6HY17_9MYCO</name>
<dbReference type="KEGG" id="mgor:H0P51_13615"/>
<protein>
    <recommendedName>
        <fullName evidence="5">Acyl-CoA dehydrogenase/oxidase C-terminal domain-containing protein</fullName>
    </recommendedName>
</protein>
<dbReference type="PANTHER" id="PTHR43884">
    <property type="entry name" value="ACYL-COA DEHYDROGENASE"/>
    <property type="match status" value="1"/>
</dbReference>
<dbReference type="GO" id="GO:0003995">
    <property type="term" value="F:acyl-CoA dehydrogenase activity"/>
    <property type="evidence" value="ECO:0007669"/>
    <property type="project" value="TreeGrafter"/>
</dbReference>
<reference evidence="7" key="1">
    <citation type="submission" date="2020-07" db="EMBL/GenBank/DDBJ databases">
        <title>Description of Mycobacterium gordonae subsp. intergordonae subsp.nov. and Mycobacterium gordonae subsp. gordonae subsp. nov.</title>
        <authorList>
            <person name="Yu X."/>
        </authorList>
    </citation>
    <scope>NUCLEOTIDE SEQUENCE [LARGE SCALE GENOMIC DNA]</scope>
    <source>
        <strain evidence="7">24</strain>
    </source>
</reference>
<evidence type="ECO:0000256" key="1">
    <source>
        <dbReference type="ARBA" id="ARBA00009347"/>
    </source>
</evidence>
<dbReference type="InterPro" id="IPR009100">
    <property type="entry name" value="AcylCoA_DH/oxidase_NM_dom_sf"/>
</dbReference>
<keyword evidence="4" id="KW-0560">Oxidoreductase</keyword>
<evidence type="ECO:0000313" key="7">
    <source>
        <dbReference type="Proteomes" id="UP000510682"/>
    </source>
</evidence>
<feature type="domain" description="Acyl-CoA dehydrogenase/oxidase C-terminal" evidence="5">
    <location>
        <begin position="181"/>
        <end position="306"/>
    </location>
</feature>
<dbReference type="InterPro" id="IPR009075">
    <property type="entry name" value="AcylCo_DH/oxidase_C"/>
</dbReference>
<dbReference type="InterPro" id="IPR046373">
    <property type="entry name" value="Acyl-CoA_Oxase/DH_mid-dom_sf"/>
</dbReference>
<gene>
    <name evidence="6" type="ORF">H0P51_13615</name>
</gene>
<sequence>MASSRLWKPRAARGFRSLAATSSADSGDSPIEEAAKALAPTPLVPTVVALGFAVAAGANAIAARIAAGTRAAIVIPLDDAGWVTSGVALPEWDGRSLNGHVPLVPGAPDAELLLVLASTTDGVVLVEVQPGSAGITAEAEQPQDLTAVVGSVAFTCAPGEVVADGEQLRRALTEARCRALLAVAADSVGVSARCLAMAVQWAGEREQFGRPIGSFQAVAHPCADMLVTLEAARSQVLAASEADELREADCMMAAAAALDAAVFAAERSIQIHGGIGFTWEHPAHLLLRRARVNAVMVGRPEALRDQAVLKLMDERSLTHQY</sequence>
<dbReference type="SUPFAM" id="SSF56645">
    <property type="entry name" value="Acyl-CoA dehydrogenase NM domain-like"/>
    <property type="match status" value="1"/>
</dbReference>
<dbReference type="Gene3D" id="2.40.110.10">
    <property type="entry name" value="Butyryl-CoA Dehydrogenase, subunit A, domain 2"/>
    <property type="match status" value="1"/>
</dbReference>
<dbReference type="AlphaFoldDB" id="A0A7D6HY17"/>
<dbReference type="Gene3D" id="1.20.140.10">
    <property type="entry name" value="Butyryl-CoA Dehydrogenase, subunit A, domain 3"/>
    <property type="match status" value="1"/>
</dbReference>
<dbReference type="PANTHER" id="PTHR43884:SF20">
    <property type="entry name" value="ACYL-COA DEHYDROGENASE FADE28"/>
    <property type="match status" value="1"/>
</dbReference>
<dbReference type="SUPFAM" id="SSF47203">
    <property type="entry name" value="Acyl-CoA dehydrogenase C-terminal domain-like"/>
    <property type="match status" value="1"/>
</dbReference>
<dbReference type="Pfam" id="PF00441">
    <property type="entry name" value="Acyl-CoA_dh_1"/>
    <property type="match status" value="1"/>
</dbReference>
<keyword evidence="2" id="KW-0285">Flavoprotein</keyword>
<dbReference type="Proteomes" id="UP000510682">
    <property type="component" value="Chromosome"/>
</dbReference>
<evidence type="ECO:0000256" key="4">
    <source>
        <dbReference type="ARBA" id="ARBA00023002"/>
    </source>
</evidence>
<dbReference type="EMBL" id="CP059165">
    <property type="protein sequence ID" value="QLL10212.1"/>
    <property type="molecule type" value="Genomic_DNA"/>
</dbReference>
<organism evidence="6 7">
    <name type="scientific">Mycobacterium vicinigordonae</name>
    <dbReference type="NCBI Taxonomy" id="1719132"/>
    <lineage>
        <taxon>Bacteria</taxon>
        <taxon>Bacillati</taxon>
        <taxon>Actinomycetota</taxon>
        <taxon>Actinomycetes</taxon>
        <taxon>Mycobacteriales</taxon>
        <taxon>Mycobacteriaceae</taxon>
        <taxon>Mycobacterium</taxon>
    </lineage>
</organism>
<keyword evidence="7" id="KW-1185">Reference proteome</keyword>
<keyword evidence="3" id="KW-0274">FAD</keyword>
<evidence type="ECO:0000256" key="2">
    <source>
        <dbReference type="ARBA" id="ARBA00022630"/>
    </source>
</evidence>
<evidence type="ECO:0000259" key="5">
    <source>
        <dbReference type="Pfam" id="PF00441"/>
    </source>
</evidence>
<reference evidence="6 7" key="2">
    <citation type="submission" date="2020-07" db="EMBL/GenBank/DDBJ databases">
        <authorList>
            <person name="Yu X."/>
        </authorList>
    </citation>
    <scope>NUCLEOTIDE SEQUENCE [LARGE SCALE GENOMIC DNA]</scope>
    <source>
        <strain evidence="7">24</strain>
    </source>
</reference>
<proteinExistence type="inferred from homology"/>
<reference evidence="7" key="3">
    <citation type="submission" date="2023-07" db="EMBL/GenBank/DDBJ databases">
        <title>Description of Mycobacterium gordonae subsp. intergordonae subsp.nov. and Mycobacterium gordonae subsp. gordonae subsp. nov.</title>
        <authorList>
            <person name="Huang H."/>
        </authorList>
    </citation>
    <scope>NUCLEOTIDE SEQUENCE [LARGE SCALE GENOMIC DNA]</scope>
    <source>
        <strain evidence="7">24</strain>
    </source>
</reference>
<evidence type="ECO:0000313" key="6">
    <source>
        <dbReference type="EMBL" id="QLL10212.1"/>
    </source>
</evidence>